<gene>
    <name evidence="6" type="ORF">J3A84_05135</name>
</gene>
<keyword evidence="3 5" id="KW-1133">Transmembrane helix</keyword>
<keyword evidence="7" id="KW-1185">Reference proteome</keyword>
<evidence type="ECO:0000256" key="4">
    <source>
        <dbReference type="ARBA" id="ARBA00023136"/>
    </source>
</evidence>
<feature type="transmembrane region" description="Helical" evidence="5">
    <location>
        <begin position="44"/>
        <end position="71"/>
    </location>
</feature>
<dbReference type="InterPro" id="IPR021147">
    <property type="entry name" value="DUF697"/>
</dbReference>
<proteinExistence type="predicted"/>
<protein>
    <submittedName>
        <fullName evidence="6">DUF697 domain-containing protein</fullName>
    </submittedName>
</protein>
<dbReference type="Proteomes" id="UP000664218">
    <property type="component" value="Unassembled WGS sequence"/>
</dbReference>
<evidence type="ECO:0000313" key="6">
    <source>
        <dbReference type="EMBL" id="MBO1264424.1"/>
    </source>
</evidence>
<keyword evidence="2 5" id="KW-0812">Transmembrane</keyword>
<accession>A0A939H8F9</accession>
<dbReference type="RefSeq" id="WP_207598937.1">
    <property type="nucleotide sequence ID" value="NZ_JAFNJU010000003.1"/>
</dbReference>
<feature type="transmembrane region" description="Helical" evidence="5">
    <location>
        <begin position="12"/>
        <end position="32"/>
    </location>
</feature>
<comment type="subcellular location">
    <subcellularLocation>
        <location evidence="1">Membrane</location>
        <topology evidence="1">Multi-pass membrane protein</topology>
    </subcellularLocation>
</comment>
<dbReference type="EMBL" id="JAFNJU010000003">
    <property type="protein sequence ID" value="MBO1264424.1"/>
    <property type="molecule type" value="Genomic_DNA"/>
</dbReference>
<reference evidence="6" key="1">
    <citation type="submission" date="2021-03" db="EMBL/GenBank/DDBJ databases">
        <title>Proteiniclasticum marinus sp. nov., isolated from tidal flat sediment.</title>
        <authorList>
            <person name="Namirimu T."/>
            <person name="Yang J.-A."/>
            <person name="Yang S.-H."/>
            <person name="Kim Y.-J."/>
            <person name="Kwon K.K."/>
        </authorList>
    </citation>
    <scope>NUCLEOTIDE SEQUENCE</scope>
    <source>
        <strain evidence="6">SCR006</strain>
    </source>
</reference>
<name>A0A939H8F9_9CLOT</name>
<evidence type="ECO:0000256" key="1">
    <source>
        <dbReference type="ARBA" id="ARBA00004141"/>
    </source>
</evidence>
<evidence type="ECO:0000256" key="3">
    <source>
        <dbReference type="ARBA" id="ARBA00022989"/>
    </source>
</evidence>
<evidence type="ECO:0000256" key="5">
    <source>
        <dbReference type="SAM" id="Phobius"/>
    </source>
</evidence>
<dbReference type="AlphaFoldDB" id="A0A939H8F9"/>
<dbReference type="GO" id="GO:0016020">
    <property type="term" value="C:membrane"/>
    <property type="evidence" value="ECO:0007669"/>
    <property type="project" value="UniProtKB-SubCell"/>
</dbReference>
<keyword evidence="4 5" id="KW-0472">Membrane</keyword>
<sequence>MDSIIRPVKRSLAYAAFVLLLLFLLFAVNQTAQIYDLTYSINPYFGYFTLVLLIILLGLSLIIPLVGILSLRRKPEVPKSLEDPLYPVYLETLKKRLSGNPYLKARGFVFAEDKELRDEVDRALKVLDVEAGRLVRNGASSVFLTTAISQNGALDSLFVFTSLGKMIWEVAHIYNQRPALREIVYLYGNVFGTVLMARSVEDLDLMDDQLEPVIASILGGSLGSLIPGTVHVTNILINSITEGSVNALLCLRVGAMAKRYSGSVVEVDRKLIRRSASIEAIGLLGGIIRDNTAVVVQSFGKAAKGATRKIFRRKPDPDQDES</sequence>
<dbReference type="Pfam" id="PF05128">
    <property type="entry name" value="DUF697"/>
    <property type="match status" value="1"/>
</dbReference>
<evidence type="ECO:0000313" key="7">
    <source>
        <dbReference type="Proteomes" id="UP000664218"/>
    </source>
</evidence>
<comment type="caution">
    <text evidence="6">The sequence shown here is derived from an EMBL/GenBank/DDBJ whole genome shotgun (WGS) entry which is preliminary data.</text>
</comment>
<organism evidence="6 7">
    <name type="scientific">Proteiniclasticum aestuarii</name>
    <dbReference type="NCBI Taxonomy" id="2817862"/>
    <lineage>
        <taxon>Bacteria</taxon>
        <taxon>Bacillati</taxon>
        <taxon>Bacillota</taxon>
        <taxon>Clostridia</taxon>
        <taxon>Eubacteriales</taxon>
        <taxon>Clostridiaceae</taxon>
        <taxon>Proteiniclasticum</taxon>
    </lineage>
</organism>
<evidence type="ECO:0000256" key="2">
    <source>
        <dbReference type="ARBA" id="ARBA00022692"/>
    </source>
</evidence>